<proteinExistence type="predicted"/>
<organism evidence="1 2">
    <name type="scientific">Streptosporangium longisporum</name>
    <dbReference type="NCBI Taxonomy" id="46187"/>
    <lineage>
        <taxon>Bacteria</taxon>
        <taxon>Bacillati</taxon>
        <taxon>Actinomycetota</taxon>
        <taxon>Actinomycetes</taxon>
        <taxon>Streptosporangiales</taxon>
        <taxon>Streptosporangiaceae</taxon>
        <taxon>Streptosporangium</taxon>
    </lineage>
</organism>
<comment type="caution">
    <text evidence="1">The sequence shown here is derived from an EMBL/GenBank/DDBJ whole genome shotgun (WGS) entry which is preliminary data.</text>
</comment>
<accession>A0ABP6KZJ7</accession>
<sequence>MTAADKSRKTAPREDLLHVVNATACRGRALEAVREALRHELTCSTPPPEFVSAMRGPSGAPRLVCLALHGRKARVVVHPIGIWSPTREAAAWDSITRYVHSKVA</sequence>
<gene>
    <name evidence="1" type="ORF">GCM10017559_62580</name>
</gene>
<name>A0ABP6KZJ7_9ACTN</name>
<keyword evidence="2" id="KW-1185">Reference proteome</keyword>
<evidence type="ECO:0000313" key="1">
    <source>
        <dbReference type="EMBL" id="GAA3027757.1"/>
    </source>
</evidence>
<dbReference type="EMBL" id="BAAAWD010000016">
    <property type="protein sequence ID" value="GAA3027757.1"/>
    <property type="molecule type" value="Genomic_DNA"/>
</dbReference>
<reference evidence="2" key="1">
    <citation type="journal article" date="2019" name="Int. J. Syst. Evol. Microbiol.">
        <title>The Global Catalogue of Microorganisms (GCM) 10K type strain sequencing project: providing services to taxonomists for standard genome sequencing and annotation.</title>
        <authorList>
            <consortium name="The Broad Institute Genomics Platform"/>
            <consortium name="The Broad Institute Genome Sequencing Center for Infectious Disease"/>
            <person name="Wu L."/>
            <person name="Ma J."/>
        </authorList>
    </citation>
    <scope>NUCLEOTIDE SEQUENCE [LARGE SCALE GENOMIC DNA]</scope>
    <source>
        <strain evidence="2">JCM 3106</strain>
    </source>
</reference>
<evidence type="ECO:0000313" key="2">
    <source>
        <dbReference type="Proteomes" id="UP001499930"/>
    </source>
</evidence>
<protein>
    <submittedName>
        <fullName evidence="1">Uncharacterized protein</fullName>
    </submittedName>
</protein>
<dbReference type="Proteomes" id="UP001499930">
    <property type="component" value="Unassembled WGS sequence"/>
</dbReference>